<comment type="caution">
    <text evidence="1">The sequence shown here is derived from an EMBL/GenBank/DDBJ whole genome shotgun (WGS) entry which is preliminary data.</text>
</comment>
<protein>
    <submittedName>
        <fullName evidence="1">Uncharacterized protein</fullName>
    </submittedName>
</protein>
<evidence type="ECO:0000313" key="1">
    <source>
        <dbReference type="EMBL" id="MPM08778.1"/>
    </source>
</evidence>
<dbReference type="EMBL" id="VSSQ01001489">
    <property type="protein sequence ID" value="MPM08778.1"/>
    <property type="molecule type" value="Genomic_DNA"/>
</dbReference>
<dbReference type="AlphaFoldDB" id="A0A644WZ67"/>
<sequence>MLHPLPKLMHEGGDRSHHGLEGLVCLGNGMTEHCFHLGRTMVGVEPEGFHRLILYRLGE</sequence>
<proteinExistence type="predicted"/>
<accession>A0A644WZ67</accession>
<gene>
    <name evidence="1" type="ORF">SDC9_55094</name>
</gene>
<organism evidence="1">
    <name type="scientific">bioreactor metagenome</name>
    <dbReference type="NCBI Taxonomy" id="1076179"/>
    <lineage>
        <taxon>unclassified sequences</taxon>
        <taxon>metagenomes</taxon>
        <taxon>ecological metagenomes</taxon>
    </lineage>
</organism>
<name>A0A644WZ67_9ZZZZ</name>
<reference evidence="1" key="1">
    <citation type="submission" date="2019-08" db="EMBL/GenBank/DDBJ databases">
        <authorList>
            <person name="Kucharzyk K."/>
            <person name="Murdoch R.W."/>
            <person name="Higgins S."/>
            <person name="Loffler F."/>
        </authorList>
    </citation>
    <scope>NUCLEOTIDE SEQUENCE</scope>
</reference>